<protein>
    <recommendedName>
        <fullName evidence="3">Ribosome maturation factor RimP</fullName>
    </recommendedName>
</protein>
<evidence type="ECO:0000259" key="5">
    <source>
        <dbReference type="Pfam" id="PF17384"/>
    </source>
</evidence>
<feature type="domain" description="Ribosome maturation factor RimP N-terminal" evidence="4">
    <location>
        <begin position="15"/>
        <end position="85"/>
    </location>
</feature>
<keyword evidence="7" id="KW-1185">Reference proteome</keyword>
<dbReference type="HAMAP" id="MF_01077">
    <property type="entry name" value="RimP"/>
    <property type="match status" value="1"/>
</dbReference>
<feature type="domain" description="Ribosome maturation factor RimP C-terminal" evidence="5">
    <location>
        <begin position="88"/>
        <end position="152"/>
    </location>
</feature>
<keyword evidence="2 3" id="KW-0690">Ribosome biogenesis</keyword>
<dbReference type="Gene3D" id="2.30.30.180">
    <property type="entry name" value="Ribosome maturation factor RimP, C-terminal domain"/>
    <property type="match status" value="1"/>
</dbReference>
<evidence type="ECO:0000256" key="3">
    <source>
        <dbReference type="HAMAP-Rule" id="MF_01077"/>
    </source>
</evidence>
<dbReference type="InterPro" id="IPR028998">
    <property type="entry name" value="RimP_C"/>
</dbReference>
<dbReference type="InterPro" id="IPR028989">
    <property type="entry name" value="RimP_N"/>
</dbReference>
<evidence type="ECO:0000313" key="6">
    <source>
        <dbReference type="EMBL" id="MDF9407282.1"/>
    </source>
</evidence>
<dbReference type="AlphaFoldDB" id="A0A9X4GXZ7"/>
<evidence type="ECO:0000313" key="7">
    <source>
        <dbReference type="Proteomes" id="UP001154312"/>
    </source>
</evidence>
<dbReference type="GO" id="GO:0005829">
    <property type="term" value="C:cytosol"/>
    <property type="evidence" value="ECO:0007669"/>
    <property type="project" value="TreeGrafter"/>
</dbReference>
<comment type="function">
    <text evidence="3">Required for maturation of 30S ribosomal subunits.</text>
</comment>
<dbReference type="InterPro" id="IPR036847">
    <property type="entry name" value="RimP_C_sf"/>
</dbReference>
<dbReference type="RefSeq" id="WP_277442480.1">
    <property type="nucleotide sequence ID" value="NZ_JAKOAV010000003.1"/>
</dbReference>
<dbReference type="SUPFAM" id="SSF74942">
    <property type="entry name" value="YhbC-like, C-terminal domain"/>
    <property type="match status" value="1"/>
</dbReference>
<keyword evidence="1 3" id="KW-0963">Cytoplasm</keyword>
<evidence type="ECO:0000256" key="1">
    <source>
        <dbReference type="ARBA" id="ARBA00022490"/>
    </source>
</evidence>
<accession>A0A9X4GXZ7</accession>
<comment type="caution">
    <text evidence="6">The sequence shown here is derived from an EMBL/GenBank/DDBJ whole genome shotgun (WGS) entry which is preliminary data.</text>
</comment>
<dbReference type="SUPFAM" id="SSF75420">
    <property type="entry name" value="YhbC-like, N-terminal domain"/>
    <property type="match status" value="1"/>
</dbReference>
<dbReference type="Proteomes" id="UP001154312">
    <property type="component" value="Unassembled WGS sequence"/>
</dbReference>
<proteinExistence type="inferred from homology"/>
<reference evidence="6" key="1">
    <citation type="submission" date="2022-02" db="EMBL/GenBank/DDBJ databases">
        <authorList>
            <person name="Leng L."/>
        </authorList>
    </citation>
    <scope>NUCLEOTIDE SEQUENCE</scope>
    <source>
        <strain evidence="6">JI</strain>
    </source>
</reference>
<dbReference type="PANTHER" id="PTHR33867">
    <property type="entry name" value="RIBOSOME MATURATION FACTOR RIMP"/>
    <property type="match status" value="1"/>
</dbReference>
<comment type="subcellular location">
    <subcellularLocation>
        <location evidence="3">Cytoplasm</location>
    </subcellularLocation>
</comment>
<comment type="similarity">
    <text evidence="3">Belongs to the RimP family.</text>
</comment>
<organism evidence="6 7">
    <name type="scientific">Pelotomaculum isophthalicicum JI</name>
    <dbReference type="NCBI Taxonomy" id="947010"/>
    <lineage>
        <taxon>Bacteria</taxon>
        <taxon>Bacillati</taxon>
        <taxon>Bacillota</taxon>
        <taxon>Clostridia</taxon>
        <taxon>Eubacteriales</taxon>
        <taxon>Desulfotomaculaceae</taxon>
        <taxon>Pelotomaculum</taxon>
    </lineage>
</organism>
<dbReference type="FunFam" id="3.30.300.70:FF:000001">
    <property type="entry name" value="Ribosome maturation factor RimP"/>
    <property type="match status" value="1"/>
</dbReference>
<evidence type="ECO:0000259" key="4">
    <source>
        <dbReference type="Pfam" id="PF02576"/>
    </source>
</evidence>
<dbReference type="GO" id="GO:0000028">
    <property type="term" value="P:ribosomal small subunit assembly"/>
    <property type="evidence" value="ECO:0007669"/>
    <property type="project" value="TreeGrafter"/>
</dbReference>
<dbReference type="EMBL" id="JAKOAV010000003">
    <property type="protein sequence ID" value="MDF9407282.1"/>
    <property type="molecule type" value="Genomic_DNA"/>
</dbReference>
<dbReference type="InterPro" id="IPR003728">
    <property type="entry name" value="Ribosome_maturation_RimP"/>
</dbReference>
<sequence>MASHQVVKLVQQIALPIVQEAGIELVDVEFLKEGGRWYLRIFIDKPDGISHEDCRFVSERIDRLLDEKVPISHSYSLEVSSPGIERPIKKLEDYSRFKERSAVVTTFVPINGRKKFSGRLMGTRMGNVVIDIDGTELCIPLEQIASARLAGEL</sequence>
<dbReference type="Pfam" id="PF17384">
    <property type="entry name" value="DUF150_C"/>
    <property type="match status" value="1"/>
</dbReference>
<dbReference type="CDD" id="cd01734">
    <property type="entry name" value="YlxS_C"/>
    <property type="match status" value="1"/>
</dbReference>
<evidence type="ECO:0000256" key="2">
    <source>
        <dbReference type="ARBA" id="ARBA00022517"/>
    </source>
</evidence>
<dbReference type="PANTHER" id="PTHR33867:SF1">
    <property type="entry name" value="RIBOSOME MATURATION FACTOR RIMP"/>
    <property type="match status" value="1"/>
</dbReference>
<name>A0A9X4GXZ7_9FIRM</name>
<dbReference type="InterPro" id="IPR035956">
    <property type="entry name" value="RimP_N_sf"/>
</dbReference>
<dbReference type="GO" id="GO:0006412">
    <property type="term" value="P:translation"/>
    <property type="evidence" value="ECO:0007669"/>
    <property type="project" value="TreeGrafter"/>
</dbReference>
<dbReference type="Pfam" id="PF02576">
    <property type="entry name" value="RimP_N"/>
    <property type="match status" value="1"/>
</dbReference>
<dbReference type="Gene3D" id="3.30.300.70">
    <property type="entry name" value="RimP-like superfamily, N-terminal"/>
    <property type="match status" value="1"/>
</dbReference>
<gene>
    <name evidence="3" type="primary">rimP</name>
    <name evidence="6" type="ORF">L7E55_02740</name>
</gene>